<name>A0A3B1B208_9ZZZZ</name>
<gene>
    <name evidence="1" type="ORF">MNBD_GAMMA26-1757</name>
</gene>
<organism evidence="1">
    <name type="scientific">hydrothermal vent metagenome</name>
    <dbReference type="NCBI Taxonomy" id="652676"/>
    <lineage>
        <taxon>unclassified sequences</taxon>
        <taxon>metagenomes</taxon>
        <taxon>ecological metagenomes</taxon>
    </lineage>
</organism>
<accession>A0A3B1B208</accession>
<sequence>MASNLALDVPVFKYTFEVAVTQEMILSRICVCFPVSIFLSFFPTYFRLSWWFCVTWFFLRF</sequence>
<proteinExistence type="predicted"/>
<dbReference type="AlphaFoldDB" id="A0A3B1B208"/>
<dbReference type="EMBL" id="UOFX01000034">
    <property type="protein sequence ID" value="VAX08131.1"/>
    <property type="molecule type" value="Genomic_DNA"/>
</dbReference>
<evidence type="ECO:0000313" key="1">
    <source>
        <dbReference type="EMBL" id="VAX08131.1"/>
    </source>
</evidence>
<protein>
    <submittedName>
        <fullName evidence="1">Uncharacterized protein</fullName>
    </submittedName>
</protein>
<reference evidence="1" key="1">
    <citation type="submission" date="2018-06" db="EMBL/GenBank/DDBJ databases">
        <authorList>
            <person name="Zhirakovskaya E."/>
        </authorList>
    </citation>
    <scope>NUCLEOTIDE SEQUENCE</scope>
</reference>